<feature type="compositionally biased region" description="Basic residues" evidence="6">
    <location>
        <begin position="712"/>
        <end position="728"/>
    </location>
</feature>
<evidence type="ECO:0000313" key="9">
    <source>
        <dbReference type="Proteomes" id="UP000286134"/>
    </source>
</evidence>
<protein>
    <submittedName>
        <fullName evidence="8">Putative RNA-binding protein C4F6.14</fullName>
    </submittedName>
</protein>
<reference evidence="8 9" key="1">
    <citation type="journal article" date="2018" name="BMC Genomics">
        <title>Comparative genome analyses reveal sequence features reflecting distinct modes of host-adaptation between dicot and monocot powdery mildew.</title>
        <authorList>
            <person name="Wu Y."/>
            <person name="Ma X."/>
            <person name="Pan Z."/>
            <person name="Kale S.D."/>
            <person name="Song Y."/>
            <person name="King H."/>
            <person name="Zhang Q."/>
            <person name="Presley C."/>
            <person name="Deng X."/>
            <person name="Wei C.I."/>
            <person name="Xiao S."/>
        </authorList>
    </citation>
    <scope>NUCLEOTIDE SEQUENCE [LARGE SCALE GENOMIC DNA]</scope>
    <source>
        <strain evidence="8">UMSG2</strain>
    </source>
</reference>
<dbReference type="STRING" id="212602.A0A420HVQ0"/>
<dbReference type="Gene3D" id="3.30.70.330">
    <property type="match status" value="4"/>
</dbReference>
<feature type="domain" description="RRM" evidence="7">
    <location>
        <begin position="355"/>
        <end position="459"/>
    </location>
</feature>
<dbReference type="PANTHER" id="PTHR48039">
    <property type="entry name" value="RNA-BINDING MOTIF PROTEIN 14B"/>
    <property type="match status" value="1"/>
</dbReference>
<dbReference type="GO" id="GO:0005730">
    <property type="term" value="C:nucleolus"/>
    <property type="evidence" value="ECO:0007669"/>
    <property type="project" value="TreeGrafter"/>
</dbReference>
<feature type="region of interest" description="Disordered" evidence="6">
    <location>
        <begin position="247"/>
        <end position="340"/>
    </location>
</feature>
<dbReference type="SMART" id="SM00360">
    <property type="entry name" value="RRM"/>
    <property type="match status" value="4"/>
</dbReference>
<evidence type="ECO:0000256" key="4">
    <source>
        <dbReference type="ARBA" id="ARBA00023242"/>
    </source>
</evidence>
<dbReference type="InterPro" id="IPR034809">
    <property type="entry name" value="Nop4_RRM4"/>
</dbReference>
<dbReference type="PROSITE" id="PS50102">
    <property type="entry name" value="RRM"/>
    <property type="match status" value="4"/>
</dbReference>
<dbReference type="GO" id="GO:0003729">
    <property type="term" value="F:mRNA binding"/>
    <property type="evidence" value="ECO:0007669"/>
    <property type="project" value="TreeGrafter"/>
</dbReference>
<evidence type="ECO:0000313" key="8">
    <source>
        <dbReference type="EMBL" id="RKF61472.1"/>
    </source>
</evidence>
<dbReference type="AlphaFoldDB" id="A0A420HVQ0"/>
<sequence>MGKRVRETEDVTAEELQVASQSKKKKRGSTNASSKRTLFVRSLPATATSNDLISFFSDNYPLKHATVVLDPETKKSKGYGFVTFADTEDAQKAREDLDGTVFLGRKIKIETAEPRSRKVVTDDMPSGEKTSKISQDAAVTKRDRIEKLSQMRAPPKLIIRNLPWSLKKPEQLAQLLEKYGKVKYSTLPTLKEGTQAGFGFVTMRSRKNAEKAMTSLNGTTIDGRTIAVDWAVEKSLWEGQSNKDIKSQDICSSKVESEEKINKRKHVKENNSNDLDAGASSEQENDDVNNFFKNVGHNLESEDDSNHDSSLSNDEVTISSSADDSVSGWESEDTNSPKDRNVIKPKKMLVAENLTTLFIRNLPFSAFDEKLKEQFEVFGPIRYARVVMDSNTGRPKGTGFVCFYKQEDADSCYHGAPRTFKSGANTTKVKHSILEDEAADKSGMYTMEGRILQVSRAVDRDNAVKLTEAGTSFRADRDKDKRKLFLLKEGTIAVGTPIYDALSPLEIKTREASALQRRKLIEKNPALHLSLTRLSIRNIPRHFTSKELKALARQAIVGFAMDVKSGLRAQLSKEEEMRGGEEDRIAEQQRKLKGKGIVRQAKIIFEGLKGSKIAEESGAGKSRGYGFVEYYSHRWALMGLRWMNGHEIKNSSGKPQRLIVEFAIENAQVVQRRKMNEEKARLRSQEVLEARKKGELPAKEKKVLKKDQIMAKARKAKKKTQKKQPTRS</sequence>
<feature type="compositionally biased region" description="Basic and acidic residues" evidence="6">
    <location>
        <begin position="697"/>
        <end position="709"/>
    </location>
</feature>
<evidence type="ECO:0000256" key="6">
    <source>
        <dbReference type="SAM" id="MobiDB-lite"/>
    </source>
</evidence>
<dbReference type="InterPro" id="IPR051945">
    <property type="entry name" value="RRM_MRD1_RNA_proc_ribogen"/>
</dbReference>
<dbReference type="InterPro" id="IPR034808">
    <property type="entry name" value="Nop4p_RRM3"/>
</dbReference>
<accession>A0A420HVQ0</accession>
<dbReference type="EMBL" id="MCFK01004193">
    <property type="protein sequence ID" value="RKF61472.1"/>
    <property type="molecule type" value="Genomic_DNA"/>
</dbReference>
<keyword evidence="9" id="KW-1185">Reference proteome</keyword>
<dbReference type="CDD" id="cd12676">
    <property type="entry name" value="RRM3_Nop4p"/>
    <property type="match status" value="1"/>
</dbReference>
<dbReference type="InterPro" id="IPR003954">
    <property type="entry name" value="RRM_euk-type"/>
</dbReference>
<dbReference type="Proteomes" id="UP000286134">
    <property type="component" value="Unassembled WGS sequence"/>
</dbReference>
<feature type="region of interest" description="Disordered" evidence="6">
    <location>
        <begin position="116"/>
        <end position="137"/>
    </location>
</feature>
<feature type="region of interest" description="Disordered" evidence="6">
    <location>
        <begin position="697"/>
        <end position="728"/>
    </location>
</feature>
<dbReference type="PANTHER" id="PTHR48039:SF5">
    <property type="entry name" value="RNA-BINDING PROTEIN 28"/>
    <property type="match status" value="1"/>
</dbReference>
<dbReference type="CDD" id="cd12677">
    <property type="entry name" value="RRM4_Nop4p"/>
    <property type="match status" value="1"/>
</dbReference>
<dbReference type="OrthoDB" id="267048at2759"/>
<evidence type="ECO:0000256" key="1">
    <source>
        <dbReference type="ARBA" id="ARBA00004123"/>
    </source>
</evidence>
<evidence type="ECO:0000256" key="3">
    <source>
        <dbReference type="ARBA" id="ARBA00022884"/>
    </source>
</evidence>
<name>A0A420HVQ0_9PEZI</name>
<keyword evidence="3 5" id="KW-0694">RNA-binding</keyword>
<organism evidence="8 9">
    <name type="scientific">Erysiphe neolycopersici</name>
    <dbReference type="NCBI Taxonomy" id="212602"/>
    <lineage>
        <taxon>Eukaryota</taxon>
        <taxon>Fungi</taxon>
        <taxon>Dikarya</taxon>
        <taxon>Ascomycota</taxon>
        <taxon>Pezizomycotina</taxon>
        <taxon>Leotiomycetes</taxon>
        <taxon>Erysiphales</taxon>
        <taxon>Erysiphaceae</taxon>
        <taxon>Erysiphe</taxon>
    </lineage>
</organism>
<feature type="region of interest" description="Disordered" evidence="6">
    <location>
        <begin position="1"/>
        <end position="35"/>
    </location>
</feature>
<dbReference type="SMART" id="SM00361">
    <property type="entry name" value="RRM_1"/>
    <property type="match status" value="2"/>
</dbReference>
<dbReference type="Pfam" id="PF00076">
    <property type="entry name" value="RRM_1"/>
    <property type="match status" value="3"/>
</dbReference>
<comment type="caution">
    <text evidence="8">The sequence shown here is derived from an EMBL/GenBank/DDBJ whole genome shotgun (WGS) entry which is preliminary data.</text>
</comment>
<dbReference type="InterPro" id="IPR035979">
    <property type="entry name" value="RBD_domain_sf"/>
</dbReference>
<feature type="domain" description="RRM" evidence="7">
    <location>
        <begin position="155"/>
        <end position="233"/>
    </location>
</feature>
<evidence type="ECO:0000256" key="2">
    <source>
        <dbReference type="ARBA" id="ARBA00022737"/>
    </source>
</evidence>
<proteinExistence type="predicted"/>
<dbReference type="InterPro" id="IPR012677">
    <property type="entry name" value="Nucleotide-bd_a/b_plait_sf"/>
</dbReference>
<gene>
    <name evidence="8" type="ORF">OnM2_041052</name>
</gene>
<dbReference type="SUPFAM" id="SSF54928">
    <property type="entry name" value="RNA-binding domain, RBD"/>
    <property type="match status" value="4"/>
</dbReference>
<dbReference type="FunFam" id="3.30.70.330:FF:000406">
    <property type="entry name" value="Related to Nucleolar protein NOP4"/>
    <property type="match status" value="1"/>
</dbReference>
<dbReference type="InterPro" id="IPR000504">
    <property type="entry name" value="RRM_dom"/>
</dbReference>
<feature type="domain" description="RRM" evidence="7">
    <location>
        <begin position="532"/>
        <end position="665"/>
    </location>
</feature>
<keyword evidence="2" id="KW-0677">Repeat</keyword>
<feature type="domain" description="RRM" evidence="7">
    <location>
        <begin position="36"/>
        <end position="114"/>
    </location>
</feature>
<keyword evidence="4" id="KW-0539">Nucleus</keyword>
<evidence type="ECO:0000256" key="5">
    <source>
        <dbReference type="PROSITE-ProRule" id="PRU00176"/>
    </source>
</evidence>
<comment type="subcellular location">
    <subcellularLocation>
        <location evidence="1">Nucleus</location>
    </subcellularLocation>
</comment>
<evidence type="ECO:0000259" key="7">
    <source>
        <dbReference type="PROSITE" id="PS50102"/>
    </source>
</evidence>